<dbReference type="AlphaFoldDB" id="A0A0F9G668"/>
<keyword evidence="1" id="KW-1133">Transmembrane helix</keyword>
<accession>A0A0F9G668</accession>
<comment type="caution">
    <text evidence="2">The sequence shown here is derived from an EMBL/GenBank/DDBJ whole genome shotgun (WGS) entry which is preliminary data.</text>
</comment>
<organism evidence="2">
    <name type="scientific">marine sediment metagenome</name>
    <dbReference type="NCBI Taxonomy" id="412755"/>
    <lineage>
        <taxon>unclassified sequences</taxon>
        <taxon>metagenomes</taxon>
        <taxon>ecological metagenomes</taxon>
    </lineage>
</organism>
<sequence length="35" mass="4379">MGSKQKYFCYIFEIFFKFLHCIFFAKDTHFLNHVK</sequence>
<evidence type="ECO:0000256" key="1">
    <source>
        <dbReference type="SAM" id="Phobius"/>
    </source>
</evidence>
<dbReference type="EMBL" id="LAZR01021257">
    <property type="protein sequence ID" value="KKL85946.1"/>
    <property type="molecule type" value="Genomic_DNA"/>
</dbReference>
<keyword evidence="1" id="KW-0812">Transmembrane</keyword>
<reference evidence="2" key="1">
    <citation type="journal article" date="2015" name="Nature">
        <title>Complex archaea that bridge the gap between prokaryotes and eukaryotes.</title>
        <authorList>
            <person name="Spang A."/>
            <person name="Saw J.H."/>
            <person name="Jorgensen S.L."/>
            <person name="Zaremba-Niedzwiedzka K."/>
            <person name="Martijn J."/>
            <person name="Lind A.E."/>
            <person name="van Eijk R."/>
            <person name="Schleper C."/>
            <person name="Guy L."/>
            <person name="Ettema T.J."/>
        </authorList>
    </citation>
    <scope>NUCLEOTIDE SEQUENCE</scope>
</reference>
<feature type="transmembrane region" description="Helical" evidence="1">
    <location>
        <begin position="7"/>
        <end position="25"/>
    </location>
</feature>
<feature type="non-terminal residue" evidence="2">
    <location>
        <position position="35"/>
    </location>
</feature>
<gene>
    <name evidence="2" type="ORF">LCGC14_1949600</name>
</gene>
<name>A0A0F9G668_9ZZZZ</name>
<keyword evidence="1" id="KW-0472">Membrane</keyword>
<evidence type="ECO:0000313" key="2">
    <source>
        <dbReference type="EMBL" id="KKL85946.1"/>
    </source>
</evidence>
<protein>
    <submittedName>
        <fullName evidence="2">Uncharacterized protein</fullName>
    </submittedName>
</protein>
<proteinExistence type="predicted"/>